<dbReference type="Proteomes" id="UP000032067">
    <property type="component" value="Unassembled WGS sequence"/>
</dbReference>
<dbReference type="InterPro" id="IPR006533">
    <property type="entry name" value="T6SS_Vgr_RhsGE"/>
</dbReference>
<dbReference type="Gene3D" id="3.55.50.10">
    <property type="entry name" value="Baseplate protein-like domains"/>
    <property type="match status" value="1"/>
</dbReference>
<dbReference type="AlphaFoldDB" id="A0A0D0LJU2"/>
<proteinExistence type="predicted"/>
<feature type="non-terminal residue" evidence="1">
    <location>
        <position position="413"/>
    </location>
</feature>
<dbReference type="InterPro" id="IPR017847">
    <property type="entry name" value="T6SS_RhsGE_Vgr_subset"/>
</dbReference>
<name>A0A0D0LJU2_VARPD</name>
<evidence type="ECO:0000313" key="2">
    <source>
        <dbReference type="Proteomes" id="UP000032067"/>
    </source>
</evidence>
<sequence>MAPAGRLSSPLAELVSERQHARLLRLSFPQGGAPAGSDLVVNTLHAFEGLSHDFEFAAGLLSSDAGLALKDLQGKMLCVELVRPDGTLRHFTGIVFGFRLVRTDGNLAFYEARLGPWLKYLRLRANNRLFHGQTLRAQTEAIFNDYGVLPKWEWLVRGEDPPHTMAVQGGGAGGETDHNYLHRCWEAAGCSYWYEHSAEGHTLHLCDDSTLAKAVDGSSSEIRFQDEGGAQEEDGIGQWSAVRELVSAQAAVSAFDFKNPRSQHAEMPSNNQQGDVPRLEVHEYGGARHFKTLLEGEAVARRRIGEIEAKAKHFEARGNNRFALPGRWFRLIDHFGRTPGTGEESEFLILSVEHTASNNYLQEPGATKGEADGSRAEYRNRFVCSRRFVPWMPGRGFHSVDHRVLSPQTATVV</sequence>
<protein>
    <recommendedName>
        <fullName evidence="3">Type VI secretion system tip protein VgrG</fullName>
    </recommendedName>
</protein>
<comment type="caution">
    <text evidence="1">The sequence shown here is derived from an EMBL/GenBank/DDBJ whole genome shotgun (WGS) entry which is preliminary data.</text>
</comment>
<dbReference type="EMBL" id="JXQQ01000113">
    <property type="protein sequence ID" value="KIQ18939.1"/>
    <property type="molecule type" value="Genomic_DNA"/>
</dbReference>
<dbReference type="NCBIfam" id="TIGR03361">
    <property type="entry name" value="VI_Rhs_Vgr"/>
    <property type="match status" value="1"/>
</dbReference>
<evidence type="ECO:0000313" key="1">
    <source>
        <dbReference type="EMBL" id="KIQ18939.1"/>
    </source>
</evidence>
<dbReference type="OrthoDB" id="1907165at2"/>
<dbReference type="RefSeq" id="WP_042582311.1">
    <property type="nucleotide sequence ID" value="NZ_JXQQ01000113.1"/>
</dbReference>
<gene>
    <name evidence="1" type="ORF">RT97_28930</name>
</gene>
<dbReference type="NCBIfam" id="TIGR01646">
    <property type="entry name" value="vgr_GE"/>
    <property type="match status" value="1"/>
</dbReference>
<accession>A0A0D0LJU2</accession>
<dbReference type="Pfam" id="PF05954">
    <property type="entry name" value="Phage_GPD"/>
    <property type="match status" value="1"/>
</dbReference>
<organism evidence="1 2">
    <name type="scientific">Variovorax paradoxus</name>
    <dbReference type="NCBI Taxonomy" id="34073"/>
    <lineage>
        <taxon>Bacteria</taxon>
        <taxon>Pseudomonadati</taxon>
        <taxon>Pseudomonadota</taxon>
        <taxon>Betaproteobacteria</taxon>
        <taxon>Burkholderiales</taxon>
        <taxon>Comamonadaceae</taxon>
        <taxon>Variovorax</taxon>
    </lineage>
</organism>
<dbReference type="Gene3D" id="2.30.110.50">
    <property type="match status" value="1"/>
</dbReference>
<dbReference type="SUPFAM" id="SSF69279">
    <property type="entry name" value="Phage tail proteins"/>
    <property type="match status" value="2"/>
</dbReference>
<reference evidence="1 2" key="1">
    <citation type="submission" date="2014-12" db="EMBL/GenBank/DDBJ databases">
        <title>16Stimator: statistical estimation of ribosomal gene copy numbers from draft genome assemblies.</title>
        <authorList>
            <person name="Perisin M.A."/>
            <person name="Vetter M."/>
            <person name="Gilbert J.A."/>
            <person name="Bergelson J."/>
        </authorList>
    </citation>
    <scope>NUCLEOTIDE SEQUENCE [LARGE SCALE GENOMIC DNA]</scope>
    <source>
        <strain evidence="1 2">MEDvA23</strain>
    </source>
</reference>
<dbReference type="Gene3D" id="4.10.220.110">
    <property type="match status" value="1"/>
</dbReference>
<evidence type="ECO:0008006" key="3">
    <source>
        <dbReference type="Google" id="ProtNLM"/>
    </source>
</evidence>